<organism evidence="1 2">
    <name type="scientific">Profundibacter amoris</name>
    <dbReference type="NCBI Taxonomy" id="2171755"/>
    <lineage>
        <taxon>Bacteria</taxon>
        <taxon>Pseudomonadati</taxon>
        <taxon>Pseudomonadota</taxon>
        <taxon>Alphaproteobacteria</taxon>
        <taxon>Rhodobacterales</taxon>
        <taxon>Paracoccaceae</taxon>
        <taxon>Profundibacter</taxon>
    </lineage>
</organism>
<gene>
    <name evidence="1" type="ORF">BAR1_12365</name>
</gene>
<reference evidence="1 2" key="1">
    <citation type="submission" date="2018-09" db="EMBL/GenBank/DDBJ databases">
        <title>Profundibacter amoris BAR1 gen. nov., sp. nov., a new member of the Roseobacter clade isolated at Lokis Castle Vent Field on the Arctic Mid-Oceanic Ridge.</title>
        <authorList>
            <person name="Le Moine Bauer S."/>
            <person name="Sjoeberg A.G."/>
            <person name="L'Haridon S."/>
            <person name="Stokke R."/>
            <person name="Roalkvam I."/>
            <person name="Steen I.H."/>
            <person name="Dahle H."/>
        </authorList>
    </citation>
    <scope>NUCLEOTIDE SEQUENCE [LARGE SCALE GENOMIC DNA]</scope>
    <source>
        <strain evidence="1 2">BAR1</strain>
    </source>
</reference>
<sequence>MSKPTKTIILSDRSNRHLRRWAKGRIAKTATPLPGGFWQVPVDDEIIARINELRNEGETDDQVIWRMMRESFSEGIEK</sequence>
<evidence type="ECO:0000313" key="1">
    <source>
        <dbReference type="EMBL" id="AXX98646.1"/>
    </source>
</evidence>
<evidence type="ECO:0000313" key="2">
    <source>
        <dbReference type="Proteomes" id="UP000261704"/>
    </source>
</evidence>
<accession>A0A347UIG8</accession>
<dbReference type="EMBL" id="CP032125">
    <property type="protein sequence ID" value="AXX98646.1"/>
    <property type="molecule type" value="Genomic_DNA"/>
</dbReference>
<dbReference type="KEGG" id="pamo:BAR1_12365"/>
<dbReference type="RefSeq" id="WP_118943301.1">
    <property type="nucleotide sequence ID" value="NZ_CP032125.1"/>
</dbReference>
<proteinExistence type="predicted"/>
<keyword evidence="2" id="KW-1185">Reference proteome</keyword>
<dbReference type="AlphaFoldDB" id="A0A347UIG8"/>
<dbReference type="Proteomes" id="UP000261704">
    <property type="component" value="Chromosome"/>
</dbReference>
<protein>
    <submittedName>
        <fullName evidence="1">Uncharacterized protein</fullName>
    </submittedName>
</protein>
<name>A0A347UIG8_9RHOB</name>